<evidence type="ECO:0000313" key="2">
    <source>
        <dbReference type="Proteomes" id="UP000004699"/>
    </source>
</evidence>
<dbReference type="OrthoDB" id="1364128at2"/>
<dbReference type="InterPro" id="IPR019587">
    <property type="entry name" value="Polyketide_cyclase/dehydratase"/>
</dbReference>
<protein>
    <submittedName>
        <fullName evidence="1">Uncharacterized protein</fullName>
    </submittedName>
</protein>
<dbReference type="InterPro" id="IPR023393">
    <property type="entry name" value="START-like_dom_sf"/>
</dbReference>
<gene>
    <name evidence="1" type="ORF">NOR51B_950</name>
</gene>
<dbReference type="RefSeq" id="WP_009019756.1">
    <property type="nucleotide sequence ID" value="NZ_DS999411.1"/>
</dbReference>
<proteinExistence type="predicted"/>
<accession>B8KSP0</accession>
<sequence length="156" mass="17371">MELLVEHSLDADPDFIWPLIVDFGNIEAWWPQGQAIDIERVDIDGEGIGMTRHIYNAGFSHAVSEQLLALDPEIYRWQLAIVGERPAGLVQYTATGQLHPSDDGSCGISYRGEFRTEPGREQEAETFLRGAYQMMFDGLQQAADRARASNDAASTQ</sequence>
<dbReference type="AlphaFoldDB" id="B8KSP0"/>
<dbReference type="EMBL" id="DS999411">
    <property type="protein sequence ID" value="EED35009.1"/>
    <property type="molecule type" value="Genomic_DNA"/>
</dbReference>
<dbReference type="CDD" id="cd07821">
    <property type="entry name" value="PYR_PYL_RCAR_like"/>
    <property type="match status" value="1"/>
</dbReference>
<dbReference type="Pfam" id="PF10604">
    <property type="entry name" value="Polyketide_cyc2"/>
    <property type="match status" value="1"/>
</dbReference>
<dbReference type="STRING" id="565045.NOR51B_950"/>
<reference evidence="2" key="1">
    <citation type="journal article" date="2013" name="BMC Microbiol.">
        <title>Taxonomy and evolution of bacteriochlorophyll a-containing members of the OM60/NOR5 clade of marine gammaproteobacteria: description of Luminiphilus syltensis gen. nov., sp. nov., reclassification of Haliea rubra as Pseudohaliea rubra gen. nov., comb. nov., and emendation of Chromatocurvus halotolerans.</title>
        <authorList>
            <person name="Spring S."/>
            <person name="Riedel T."/>
            <person name="Sproer C."/>
            <person name="Yan S."/>
            <person name="Harder J."/>
            <person name="Fuchs B.M."/>
        </authorList>
    </citation>
    <scope>NUCLEOTIDE SEQUENCE [LARGE SCALE GENOMIC DNA]</scope>
    <source>
        <strain evidence="2">NOR51-B</strain>
    </source>
</reference>
<name>B8KSP0_9GAMM</name>
<dbReference type="Proteomes" id="UP000004699">
    <property type="component" value="Unassembled WGS sequence"/>
</dbReference>
<keyword evidence="2" id="KW-1185">Reference proteome</keyword>
<dbReference type="SUPFAM" id="SSF55961">
    <property type="entry name" value="Bet v1-like"/>
    <property type="match status" value="1"/>
</dbReference>
<organism evidence="1 2">
    <name type="scientific">Luminiphilus syltensis NOR5-1B</name>
    <dbReference type="NCBI Taxonomy" id="565045"/>
    <lineage>
        <taxon>Bacteria</taxon>
        <taxon>Pseudomonadati</taxon>
        <taxon>Pseudomonadota</taxon>
        <taxon>Gammaproteobacteria</taxon>
        <taxon>Cellvibrionales</taxon>
        <taxon>Halieaceae</taxon>
        <taxon>Luminiphilus</taxon>
    </lineage>
</organism>
<dbReference type="HOGENOM" id="CLU_1701705_0_0_6"/>
<evidence type="ECO:0000313" key="1">
    <source>
        <dbReference type="EMBL" id="EED35009.1"/>
    </source>
</evidence>
<dbReference type="Gene3D" id="3.30.530.20">
    <property type="match status" value="1"/>
</dbReference>